<feature type="transmembrane region" description="Helical" evidence="2">
    <location>
        <begin position="204"/>
        <end position="225"/>
    </location>
</feature>
<feature type="transmembrane region" description="Helical" evidence="2">
    <location>
        <begin position="28"/>
        <end position="47"/>
    </location>
</feature>
<evidence type="ECO:0000256" key="2">
    <source>
        <dbReference type="SAM" id="Phobius"/>
    </source>
</evidence>
<dbReference type="RefSeq" id="WP_330090689.1">
    <property type="nucleotide sequence ID" value="NZ_JAUZMY010000005.1"/>
</dbReference>
<feature type="transmembrane region" description="Helical" evidence="2">
    <location>
        <begin position="328"/>
        <end position="349"/>
    </location>
</feature>
<keyword evidence="2" id="KW-0472">Membrane</keyword>
<feature type="transmembrane region" description="Helical" evidence="2">
    <location>
        <begin position="100"/>
        <end position="133"/>
    </location>
</feature>
<accession>A0ABU7K4W4</accession>
<keyword evidence="2" id="KW-1133">Transmembrane helix</keyword>
<keyword evidence="4" id="KW-1185">Reference proteome</keyword>
<feature type="transmembrane region" description="Helical" evidence="2">
    <location>
        <begin position="148"/>
        <end position="169"/>
    </location>
</feature>
<keyword evidence="2" id="KW-0812">Transmembrane</keyword>
<protein>
    <submittedName>
        <fullName evidence="3">Uncharacterized protein</fullName>
    </submittedName>
</protein>
<reference evidence="3 4" key="1">
    <citation type="submission" date="2023-08" db="EMBL/GenBank/DDBJ databases">
        <authorList>
            <person name="Girao M."/>
            <person name="Carvalho M.F."/>
        </authorList>
    </citation>
    <scope>NUCLEOTIDE SEQUENCE [LARGE SCALE GENOMIC DNA]</scope>
    <source>
        <strain evidence="3 4">CT-R113</strain>
    </source>
</reference>
<evidence type="ECO:0000313" key="3">
    <source>
        <dbReference type="EMBL" id="MEE2036884.1"/>
    </source>
</evidence>
<feature type="transmembrane region" description="Helical" evidence="2">
    <location>
        <begin position="245"/>
        <end position="267"/>
    </location>
</feature>
<proteinExistence type="predicted"/>
<evidence type="ECO:0000313" key="4">
    <source>
        <dbReference type="Proteomes" id="UP001356095"/>
    </source>
</evidence>
<sequence>MAAAQPLPPSDADPGHAEHDPPTAPWTALAWSAASLALGLGWLSGVLALSVREDPGFGSLFSGHGEALPVVLALALGAVGAVCAVLMLRGGGGRVAEACAWALAAVTLLVFVDGNLLVLLGYTMIMPVVGWIVPDLARTWALTVLEPAALTGLFFTAGVAVWAVAALAHRRAVLRACARCGRTPLWSADAERGTRVRALRAGRIAVAVGAATALLYPSMRIPWIFGVPVGMSEEAFAVISADPFTLVIGVGLGSAGVVGAVLMLGLVQGWGVRFPRWTAGLAGRRVPVALAVAPAALVAVGLVAMGRGSLTAILRGGPEAMGVDAHSAVFVSMGVWGLALGAATAAYAVRRRAECGRCGRGLPEAAPRDIGAAAA</sequence>
<gene>
    <name evidence="3" type="ORF">Q8791_06590</name>
</gene>
<feature type="compositionally biased region" description="Pro residues" evidence="1">
    <location>
        <begin position="1"/>
        <end position="11"/>
    </location>
</feature>
<feature type="region of interest" description="Disordered" evidence="1">
    <location>
        <begin position="1"/>
        <end position="21"/>
    </location>
</feature>
<dbReference type="Proteomes" id="UP001356095">
    <property type="component" value="Unassembled WGS sequence"/>
</dbReference>
<dbReference type="EMBL" id="JAUZMY010000005">
    <property type="protein sequence ID" value="MEE2036884.1"/>
    <property type="molecule type" value="Genomic_DNA"/>
</dbReference>
<comment type="caution">
    <text evidence="3">The sequence shown here is derived from an EMBL/GenBank/DDBJ whole genome shotgun (WGS) entry which is preliminary data.</text>
</comment>
<evidence type="ECO:0000256" key="1">
    <source>
        <dbReference type="SAM" id="MobiDB-lite"/>
    </source>
</evidence>
<name>A0ABU7K4W4_9ACTN</name>
<organism evidence="3 4">
    <name type="scientific">Nocardiopsis codii</name>
    <dbReference type="NCBI Taxonomy" id="3065942"/>
    <lineage>
        <taxon>Bacteria</taxon>
        <taxon>Bacillati</taxon>
        <taxon>Actinomycetota</taxon>
        <taxon>Actinomycetes</taxon>
        <taxon>Streptosporangiales</taxon>
        <taxon>Nocardiopsidaceae</taxon>
        <taxon>Nocardiopsis</taxon>
    </lineage>
</organism>
<feature type="transmembrane region" description="Helical" evidence="2">
    <location>
        <begin position="67"/>
        <end position="88"/>
    </location>
</feature>
<feature type="transmembrane region" description="Helical" evidence="2">
    <location>
        <begin position="288"/>
        <end position="308"/>
    </location>
</feature>